<evidence type="ECO:0000313" key="1">
    <source>
        <dbReference type="EMBL" id="CAB4614288.1"/>
    </source>
</evidence>
<reference evidence="1" key="1">
    <citation type="submission" date="2020-05" db="EMBL/GenBank/DDBJ databases">
        <authorList>
            <person name="Chiriac C."/>
            <person name="Salcher M."/>
            <person name="Ghai R."/>
            <person name="Kavagutti S V."/>
        </authorList>
    </citation>
    <scope>NUCLEOTIDE SEQUENCE</scope>
</reference>
<proteinExistence type="predicted"/>
<gene>
    <name evidence="1" type="ORF">UFOPK1874_00624</name>
</gene>
<dbReference type="EMBL" id="CAEZUX010000054">
    <property type="protein sequence ID" value="CAB4614288.1"/>
    <property type="molecule type" value="Genomic_DNA"/>
</dbReference>
<protein>
    <submittedName>
        <fullName evidence="1">Unannotated protein</fullName>
    </submittedName>
</protein>
<dbReference type="AlphaFoldDB" id="A0A6J6I0P1"/>
<name>A0A6J6I0P1_9ZZZZ</name>
<sequence>MKLADELNTSIVDIVRRAVDAMERKKFRQDLGRYYEELRKDPERFERETKEDSEWLLGTILTEDWNEADNDPSNW</sequence>
<organism evidence="1">
    <name type="scientific">freshwater metagenome</name>
    <dbReference type="NCBI Taxonomy" id="449393"/>
    <lineage>
        <taxon>unclassified sequences</taxon>
        <taxon>metagenomes</taxon>
        <taxon>ecological metagenomes</taxon>
    </lineage>
</organism>
<accession>A0A6J6I0P1</accession>